<dbReference type="AlphaFoldDB" id="A0A840V2H1"/>
<dbReference type="GO" id="GO:0016987">
    <property type="term" value="F:sigma factor activity"/>
    <property type="evidence" value="ECO:0007669"/>
    <property type="project" value="UniProtKB-KW"/>
</dbReference>
<gene>
    <name evidence="4" type="ORF">HNR46_001902</name>
</gene>
<dbReference type="RefSeq" id="WP_184018031.1">
    <property type="nucleotide sequence ID" value="NZ_JACHFD010000008.1"/>
</dbReference>
<keyword evidence="5" id="KW-1185">Reference proteome</keyword>
<sequence length="244" mass="26942">MSAISPSSFPPTQWTRIVQAGHGTPAERQAALEHLCADYWYPLYVFARRRGASHEDAEDLTQGFFRYLLERDLVAGADRELGRLRTFLLTAFQRMMGDVRQRDHAKKRGGGQEMVPLDTAEAESRYSSEPDGFATPEAHYDRSWAMEVLHSALGDLRDAEQAGGKGEIFAVLETFLSPSDVADADYGAAATELGLSSTAVRKAVSRLRARFRDGLRDRIGATLNEPTPERVDGELAALQAALRN</sequence>
<proteinExistence type="predicted"/>
<dbReference type="Proteomes" id="UP000557717">
    <property type="component" value="Unassembled WGS sequence"/>
</dbReference>
<dbReference type="GO" id="GO:0006352">
    <property type="term" value="P:DNA-templated transcription initiation"/>
    <property type="evidence" value="ECO:0007669"/>
    <property type="project" value="InterPro"/>
</dbReference>
<reference evidence="4 5" key="1">
    <citation type="submission" date="2020-08" db="EMBL/GenBank/DDBJ databases">
        <title>Genomic Encyclopedia of Type Strains, Phase IV (KMG-IV): sequencing the most valuable type-strain genomes for metagenomic binning, comparative biology and taxonomic classification.</title>
        <authorList>
            <person name="Goeker M."/>
        </authorList>
    </citation>
    <scope>NUCLEOTIDE SEQUENCE [LARGE SCALE GENOMIC DNA]</scope>
    <source>
        <strain evidence="4 5">YC6886</strain>
    </source>
</reference>
<dbReference type="InterPro" id="IPR013325">
    <property type="entry name" value="RNA_pol_sigma_r2"/>
</dbReference>
<evidence type="ECO:0000313" key="4">
    <source>
        <dbReference type="EMBL" id="MBB5351663.1"/>
    </source>
</evidence>
<accession>A0A840V2H1</accession>
<evidence type="ECO:0000256" key="1">
    <source>
        <dbReference type="ARBA" id="ARBA00023015"/>
    </source>
</evidence>
<organism evidence="4 5">
    <name type="scientific">Haloferula luteola</name>
    <dbReference type="NCBI Taxonomy" id="595692"/>
    <lineage>
        <taxon>Bacteria</taxon>
        <taxon>Pseudomonadati</taxon>
        <taxon>Verrucomicrobiota</taxon>
        <taxon>Verrucomicrobiia</taxon>
        <taxon>Verrucomicrobiales</taxon>
        <taxon>Verrucomicrobiaceae</taxon>
        <taxon>Haloferula</taxon>
    </lineage>
</organism>
<keyword evidence="1" id="KW-0805">Transcription regulation</keyword>
<dbReference type="PANTHER" id="PTHR43133">
    <property type="entry name" value="RNA POLYMERASE ECF-TYPE SIGMA FACTO"/>
    <property type="match status" value="1"/>
</dbReference>
<evidence type="ECO:0000256" key="2">
    <source>
        <dbReference type="ARBA" id="ARBA00023082"/>
    </source>
</evidence>
<dbReference type="Gene3D" id="1.10.1740.10">
    <property type="match status" value="1"/>
</dbReference>
<dbReference type="SUPFAM" id="SSF88946">
    <property type="entry name" value="Sigma2 domain of RNA polymerase sigma factors"/>
    <property type="match status" value="1"/>
</dbReference>
<dbReference type="InterPro" id="IPR039425">
    <property type="entry name" value="RNA_pol_sigma-70-like"/>
</dbReference>
<dbReference type="EMBL" id="JACHFD010000008">
    <property type="protein sequence ID" value="MBB5351663.1"/>
    <property type="molecule type" value="Genomic_DNA"/>
</dbReference>
<evidence type="ECO:0000313" key="5">
    <source>
        <dbReference type="Proteomes" id="UP000557717"/>
    </source>
</evidence>
<comment type="caution">
    <text evidence="4">The sequence shown here is derived from an EMBL/GenBank/DDBJ whole genome shotgun (WGS) entry which is preliminary data.</text>
</comment>
<protein>
    <submittedName>
        <fullName evidence="4">RNA polymerase sigma-70 factor (ECF subfamily)</fullName>
    </submittedName>
</protein>
<keyword evidence="3" id="KW-0804">Transcription</keyword>
<evidence type="ECO:0000256" key="3">
    <source>
        <dbReference type="ARBA" id="ARBA00023163"/>
    </source>
</evidence>
<keyword evidence="2" id="KW-0731">Sigma factor</keyword>
<name>A0A840V2H1_9BACT</name>
<dbReference type="PANTHER" id="PTHR43133:SF51">
    <property type="entry name" value="RNA POLYMERASE SIGMA FACTOR"/>
    <property type="match status" value="1"/>
</dbReference>